<keyword evidence="4 7" id="KW-1133">Transmembrane helix</keyword>
<dbReference type="InterPro" id="IPR045069">
    <property type="entry name" value="MATE_euk"/>
</dbReference>
<dbReference type="EMBL" id="JAEUBG010002676">
    <property type="protein sequence ID" value="KAH3684172.1"/>
    <property type="molecule type" value="Genomic_DNA"/>
</dbReference>
<dbReference type="GO" id="GO:0016020">
    <property type="term" value="C:membrane"/>
    <property type="evidence" value="ECO:0007669"/>
    <property type="project" value="UniProtKB-SubCell"/>
</dbReference>
<feature type="transmembrane region" description="Helical" evidence="7">
    <location>
        <begin position="526"/>
        <end position="550"/>
    </location>
</feature>
<evidence type="ECO:0000256" key="2">
    <source>
        <dbReference type="ARBA" id="ARBA00010199"/>
    </source>
</evidence>
<feature type="region of interest" description="Disordered" evidence="6">
    <location>
        <begin position="73"/>
        <end position="96"/>
    </location>
</feature>
<dbReference type="GO" id="GO:0042910">
    <property type="term" value="F:xenobiotic transmembrane transporter activity"/>
    <property type="evidence" value="ECO:0007669"/>
    <property type="project" value="InterPro"/>
</dbReference>
<proteinExistence type="inferred from homology"/>
<dbReference type="AlphaFoldDB" id="A0A9P8Q551"/>
<keyword evidence="3 7" id="KW-0812">Transmembrane</keyword>
<evidence type="ECO:0000256" key="1">
    <source>
        <dbReference type="ARBA" id="ARBA00004141"/>
    </source>
</evidence>
<feature type="transmembrane region" description="Helical" evidence="7">
    <location>
        <begin position="131"/>
        <end position="152"/>
    </location>
</feature>
<protein>
    <recommendedName>
        <fullName evidence="10">Ethionine resistance-conferring protein 1</fullName>
    </recommendedName>
</protein>
<accession>A0A9P8Q551</accession>
<gene>
    <name evidence="8" type="ORF">WICPIJ_004854</name>
</gene>
<reference evidence="8" key="2">
    <citation type="submission" date="2021-01" db="EMBL/GenBank/DDBJ databases">
        <authorList>
            <person name="Schikora-Tamarit M.A."/>
        </authorList>
    </citation>
    <scope>NUCLEOTIDE SEQUENCE</scope>
    <source>
        <strain evidence="8">CBS2887</strain>
    </source>
</reference>
<evidence type="ECO:0000313" key="8">
    <source>
        <dbReference type="EMBL" id="KAH3684172.1"/>
    </source>
</evidence>
<evidence type="ECO:0000256" key="6">
    <source>
        <dbReference type="SAM" id="MobiDB-lite"/>
    </source>
</evidence>
<feature type="transmembrane region" description="Helical" evidence="7">
    <location>
        <begin position="236"/>
        <end position="258"/>
    </location>
</feature>
<feature type="transmembrane region" description="Helical" evidence="7">
    <location>
        <begin position="344"/>
        <end position="366"/>
    </location>
</feature>
<dbReference type="CDD" id="cd13132">
    <property type="entry name" value="MATE_eukaryotic"/>
    <property type="match status" value="1"/>
</dbReference>
<comment type="subcellular location">
    <subcellularLocation>
        <location evidence="1">Membrane</location>
        <topology evidence="1">Multi-pass membrane protein</topology>
    </subcellularLocation>
</comment>
<evidence type="ECO:0000256" key="5">
    <source>
        <dbReference type="ARBA" id="ARBA00023136"/>
    </source>
</evidence>
<feature type="transmembrane region" description="Helical" evidence="7">
    <location>
        <begin position="270"/>
        <end position="292"/>
    </location>
</feature>
<name>A0A9P8Q551_WICPI</name>
<feature type="transmembrane region" description="Helical" evidence="7">
    <location>
        <begin position="427"/>
        <end position="446"/>
    </location>
</feature>
<feature type="region of interest" description="Disordered" evidence="6">
    <location>
        <begin position="1"/>
        <end position="43"/>
    </location>
</feature>
<evidence type="ECO:0000256" key="4">
    <source>
        <dbReference type="ARBA" id="ARBA00022989"/>
    </source>
</evidence>
<dbReference type="GO" id="GO:0015297">
    <property type="term" value="F:antiporter activity"/>
    <property type="evidence" value="ECO:0007669"/>
    <property type="project" value="InterPro"/>
</dbReference>
<dbReference type="PANTHER" id="PTHR11206">
    <property type="entry name" value="MULTIDRUG RESISTANCE PROTEIN"/>
    <property type="match status" value="1"/>
</dbReference>
<dbReference type="GO" id="GO:1990961">
    <property type="term" value="P:xenobiotic detoxification by transmembrane export across the plasma membrane"/>
    <property type="evidence" value="ECO:0007669"/>
    <property type="project" value="InterPro"/>
</dbReference>
<comment type="caution">
    <text evidence="8">The sequence shown here is derived from an EMBL/GenBank/DDBJ whole genome shotgun (WGS) entry which is preliminary data.</text>
</comment>
<dbReference type="Pfam" id="PF01554">
    <property type="entry name" value="MatE"/>
    <property type="match status" value="2"/>
</dbReference>
<feature type="compositionally biased region" description="Polar residues" evidence="6">
    <location>
        <begin position="77"/>
        <end position="86"/>
    </location>
</feature>
<organism evidence="8 9">
    <name type="scientific">Wickerhamomyces pijperi</name>
    <name type="common">Yeast</name>
    <name type="synonym">Pichia pijperi</name>
    <dbReference type="NCBI Taxonomy" id="599730"/>
    <lineage>
        <taxon>Eukaryota</taxon>
        <taxon>Fungi</taxon>
        <taxon>Dikarya</taxon>
        <taxon>Ascomycota</taxon>
        <taxon>Saccharomycotina</taxon>
        <taxon>Saccharomycetes</taxon>
        <taxon>Phaffomycetales</taxon>
        <taxon>Wickerhamomycetaceae</taxon>
        <taxon>Wickerhamomyces</taxon>
    </lineage>
</organism>
<dbReference type="NCBIfam" id="TIGR00797">
    <property type="entry name" value="matE"/>
    <property type="match status" value="1"/>
</dbReference>
<dbReference type="Proteomes" id="UP000774326">
    <property type="component" value="Unassembled WGS sequence"/>
</dbReference>
<keyword evidence="5 7" id="KW-0472">Membrane</keyword>
<feature type="transmembrane region" description="Helical" evidence="7">
    <location>
        <begin position="499"/>
        <end position="520"/>
    </location>
</feature>
<keyword evidence="9" id="KW-1185">Reference proteome</keyword>
<feature type="transmembrane region" description="Helical" evidence="7">
    <location>
        <begin position="298"/>
        <end position="323"/>
    </location>
</feature>
<feature type="transmembrane region" description="Helical" evidence="7">
    <location>
        <begin position="202"/>
        <end position="224"/>
    </location>
</feature>
<evidence type="ECO:0008006" key="10">
    <source>
        <dbReference type="Google" id="ProtNLM"/>
    </source>
</evidence>
<evidence type="ECO:0000256" key="3">
    <source>
        <dbReference type="ARBA" id="ARBA00022692"/>
    </source>
</evidence>
<dbReference type="OrthoDB" id="2126698at2759"/>
<feature type="transmembrane region" description="Helical" evidence="7">
    <location>
        <begin position="158"/>
        <end position="182"/>
    </location>
</feature>
<comment type="similarity">
    <text evidence="2">Belongs to the multi antimicrobial extrusion (MATE) (TC 2.A.66.1) family.</text>
</comment>
<dbReference type="InterPro" id="IPR002528">
    <property type="entry name" value="MATE_fam"/>
</dbReference>
<feature type="compositionally biased region" description="Polar residues" evidence="6">
    <location>
        <begin position="1"/>
        <end position="10"/>
    </location>
</feature>
<evidence type="ECO:0000313" key="9">
    <source>
        <dbReference type="Proteomes" id="UP000774326"/>
    </source>
</evidence>
<feature type="non-terminal residue" evidence="8">
    <location>
        <position position="1"/>
    </location>
</feature>
<sequence length="566" mass="62288">SNVQESQQTQGPGPDHDDDGDDVLSSEQMLFMPSESTPLVSSTDSASVYSSTAKLVISKHDQTLLEEEEELLEQNHLIPSTSTDNNSRSKHHRSASVNSVPEIWESAIDKNKIHTSYYIEHKNLIESSLPLMLTFILQNSLTLTAIFIVGHIGTLELAGITLGTMTANITGLAALQGLATCLDTLCSQAYGADKFQLVGLQVVRCFTFAVSCFIPIAVLWWVFSYDILTMFIEDKALIAIAVRYLKVVSFGMPGFILFEVSKRYLQCQGIFHASSIVLMICAPLNLVISYFLVYVCAFGYIGTAYAIALNYWMMPLGILIFVLRHPETWKCWPSNLKLKQVFQNWNRLIELALPGIIMVEVEFLAFEITTIMASSLGTTALAAQSVLSSICSLAYQLPFSISIATSTRVANLIGASLKDSSLVSCKSSMFLGLIIGLINAFTLVAFSEQITSIFTNDSEIINLALKVVPVIGYMEIIDSLNACSAGCLRGQGLQAYGGYINIFAFYIVGLPFAYYLTFVINMGLTGLWLGITVGLTSIAVLQSLLVFWYCDWDNIIEQAKDRNNEV</sequence>
<evidence type="ECO:0000256" key="7">
    <source>
        <dbReference type="SAM" id="Phobius"/>
    </source>
</evidence>
<reference evidence="8" key="1">
    <citation type="journal article" date="2021" name="Open Biol.">
        <title>Shared evolutionary footprints suggest mitochondrial oxidative damage underlies multiple complex I losses in fungi.</title>
        <authorList>
            <person name="Schikora-Tamarit M.A."/>
            <person name="Marcet-Houben M."/>
            <person name="Nosek J."/>
            <person name="Gabaldon T."/>
        </authorList>
    </citation>
    <scope>NUCLEOTIDE SEQUENCE</scope>
    <source>
        <strain evidence="8">CBS2887</strain>
    </source>
</reference>